<comment type="caution">
    <text evidence="1">The sequence shown here is derived from an EMBL/GenBank/DDBJ whole genome shotgun (WGS) entry which is preliminary data.</text>
</comment>
<dbReference type="AlphaFoldDB" id="A0A9P8LMS3"/>
<organism evidence="1 2">
    <name type="scientific">Spironucleus salmonicida</name>
    <dbReference type="NCBI Taxonomy" id="348837"/>
    <lineage>
        <taxon>Eukaryota</taxon>
        <taxon>Metamonada</taxon>
        <taxon>Diplomonadida</taxon>
        <taxon>Hexamitidae</taxon>
        <taxon>Hexamitinae</taxon>
        <taxon>Spironucleus</taxon>
    </lineage>
</organism>
<sequence>MGALTTVLKDDEYHQQNVKEVAGSLYHSIKTQEGSKSKFQPLIVQSEQLFSEVKSSLEMIQEIKFINDQVKVSTTKLVQSKPNNIQEHIKSGIFQMDLNEESSEAIARKQ</sequence>
<evidence type="ECO:0000313" key="1">
    <source>
        <dbReference type="EMBL" id="KAH0570913.1"/>
    </source>
</evidence>
<dbReference type="EMBL" id="AUWU02000007">
    <property type="protein sequence ID" value="KAH0570913.1"/>
    <property type="molecule type" value="Genomic_DNA"/>
</dbReference>
<accession>A0A9P8LMS3</accession>
<dbReference type="Proteomes" id="UP000018208">
    <property type="component" value="Unassembled WGS sequence"/>
</dbReference>
<keyword evidence="2" id="KW-1185">Reference proteome</keyword>
<reference evidence="1 2" key="1">
    <citation type="journal article" date="2014" name="PLoS Genet.">
        <title>The Genome of Spironucleus salmonicida Highlights a Fish Pathogen Adapted to Fluctuating Environments.</title>
        <authorList>
            <person name="Xu F."/>
            <person name="Jerlstrom-Hultqvist J."/>
            <person name="Einarsson E."/>
            <person name="Astvaldsson A."/>
            <person name="Svard S.G."/>
            <person name="Andersson J.O."/>
        </authorList>
    </citation>
    <scope>NUCLEOTIDE SEQUENCE [LARGE SCALE GENOMIC DNA]</scope>
    <source>
        <strain evidence="1 2">ATCC 50377</strain>
    </source>
</reference>
<proteinExistence type="predicted"/>
<name>A0A9P8LMS3_9EUKA</name>
<protein>
    <submittedName>
        <fullName evidence="1">Uncharacterized protein</fullName>
    </submittedName>
</protein>
<dbReference type="KEGG" id="ssao:94301229"/>
<dbReference type="GeneID" id="94301229"/>
<gene>
    <name evidence="1" type="ORF">SS50377_27206</name>
</gene>
<evidence type="ECO:0000313" key="2">
    <source>
        <dbReference type="Proteomes" id="UP000018208"/>
    </source>
</evidence>
<dbReference type="RefSeq" id="XP_067761686.1">
    <property type="nucleotide sequence ID" value="XM_067910999.1"/>
</dbReference>